<protein>
    <submittedName>
        <fullName evidence="8">FAD dependent oxidoreductase</fullName>
    </submittedName>
</protein>
<accession>A0A316YQ77</accession>
<dbReference type="PANTHER" id="PTHR10961">
    <property type="entry name" value="PEROXISOMAL SARCOSINE OXIDASE"/>
    <property type="match status" value="1"/>
</dbReference>
<keyword evidence="4" id="KW-0274">FAD</keyword>
<dbReference type="RefSeq" id="XP_025377391.1">
    <property type="nucleotide sequence ID" value="XM_025523537.1"/>
</dbReference>
<evidence type="ECO:0000256" key="6">
    <source>
        <dbReference type="SAM" id="MobiDB-lite"/>
    </source>
</evidence>
<reference evidence="8 9" key="1">
    <citation type="journal article" date="2018" name="Mol. Biol. Evol.">
        <title>Broad Genomic Sampling Reveals a Smut Pathogenic Ancestry of the Fungal Clade Ustilaginomycotina.</title>
        <authorList>
            <person name="Kijpornyongpan T."/>
            <person name="Mondo S.J."/>
            <person name="Barry K."/>
            <person name="Sandor L."/>
            <person name="Lee J."/>
            <person name="Lipzen A."/>
            <person name="Pangilinan J."/>
            <person name="LaButti K."/>
            <person name="Hainaut M."/>
            <person name="Henrissat B."/>
            <person name="Grigoriev I.V."/>
            <person name="Spatafora J.W."/>
            <person name="Aime M.C."/>
        </authorList>
    </citation>
    <scope>NUCLEOTIDE SEQUENCE [LARGE SCALE GENOMIC DNA]</scope>
    <source>
        <strain evidence="8 9">MCA 4198</strain>
    </source>
</reference>
<dbReference type="GeneID" id="37045453"/>
<dbReference type="AlphaFoldDB" id="A0A316YQ77"/>
<comment type="similarity">
    <text evidence="2">Belongs to the MSOX/MTOX family.</text>
</comment>
<keyword evidence="5" id="KW-0560">Oxidoreductase</keyword>
<keyword evidence="3" id="KW-0285">Flavoprotein</keyword>
<evidence type="ECO:0000256" key="5">
    <source>
        <dbReference type="ARBA" id="ARBA00023002"/>
    </source>
</evidence>
<keyword evidence="9" id="KW-1185">Reference proteome</keyword>
<name>A0A316YQ77_9BASI</name>
<dbReference type="InterPro" id="IPR006076">
    <property type="entry name" value="FAD-dep_OxRdtase"/>
</dbReference>
<evidence type="ECO:0000256" key="1">
    <source>
        <dbReference type="ARBA" id="ARBA00001974"/>
    </source>
</evidence>
<sequence>MPPISKSSSIIVVGGAGTFGSSTALHLARRGYTNVTAIDKFPPPSQVSAGNDLNKIIRTEYSEKIYSDLALEAVESWKADPVFSPHFHQTGWIVACSDRNSRTARELIFDPYEHMQTNEKLAPHLSLLADSDAIFQQAPQLKKLGGKLEDWFGLWNGVNGWAMAKDAVEAAAKEAQRLGVRYVCGKEGAVVEVKLGPDGAATLVTADGRLWTADHIILCTGAWSPGLVDLQGQCFSKCWTVGHLQLTPEEAHELKGLPVIDHSDHGFFFEPSLDTHQIKICNAMPGYQNAVGDKDGLSLPSETKFALPDEAIKALSSFIEEVLPRFKDRPVVDPMICWCADHNDGNWLIDFHPQAHANSLLLATGDSGMAFKFLPTIGKYIVDRLEGQAKEIWRWRPEATPKADSSRPEGRVKDLKELDGWPERQKL</sequence>
<dbReference type="EMBL" id="KZ819636">
    <property type="protein sequence ID" value="PWN90193.1"/>
    <property type="molecule type" value="Genomic_DNA"/>
</dbReference>
<evidence type="ECO:0000256" key="3">
    <source>
        <dbReference type="ARBA" id="ARBA00022630"/>
    </source>
</evidence>
<evidence type="ECO:0000256" key="2">
    <source>
        <dbReference type="ARBA" id="ARBA00010989"/>
    </source>
</evidence>
<proteinExistence type="inferred from homology"/>
<comment type="cofactor">
    <cofactor evidence="1">
        <name>FAD</name>
        <dbReference type="ChEBI" id="CHEBI:57692"/>
    </cofactor>
</comment>
<evidence type="ECO:0000259" key="7">
    <source>
        <dbReference type="Pfam" id="PF01266"/>
    </source>
</evidence>
<evidence type="ECO:0000256" key="4">
    <source>
        <dbReference type="ARBA" id="ARBA00022827"/>
    </source>
</evidence>
<dbReference type="Gene3D" id="3.30.9.10">
    <property type="entry name" value="D-Amino Acid Oxidase, subunit A, domain 2"/>
    <property type="match status" value="1"/>
</dbReference>
<dbReference type="GO" id="GO:0051698">
    <property type="term" value="F:saccharopine oxidase activity"/>
    <property type="evidence" value="ECO:0007669"/>
    <property type="project" value="TreeGrafter"/>
</dbReference>
<gene>
    <name evidence="8" type="ORF">FA10DRAFT_279389</name>
</gene>
<dbReference type="PANTHER" id="PTHR10961:SF26">
    <property type="entry name" value="L-SACCHAROPINE OXIDASE"/>
    <property type="match status" value="1"/>
</dbReference>
<feature type="region of interest" description="Disordered" evidence="6">
    <location>
        <begin position="396"/>
        <end position="427"/>
    </location>
</feature>
<evidence type="ECO:0000313" key="8">
    <source>
        <dbReference type="EMBL" id="PWN90193.1"/>
    </source>
</evidence>
<dbReference type="OrthoDB" id="2219495at2759"/>
<feature type="domain" description="FAD dependent oxidoreductase" evidence="7">
    <location>
        <begin position="11"/>
        <end position="384"/>
    </location>
</feature>
<dbReference type="Proteomes" id="UP000245768">
    <property type="component" value="Unassembled WGS sequence"/>
</dbReference>
<dbReference type="InParanoid" id="A0A316YQ77"/>
<dbReference type="InterPro" id="IPR045170">
    <property type="entry name" value="MTOX"/>
</dbReference>
<dbReference type="InterPro" id="IPR036188">
    <property type="entry name" value="FAD/NAD-bd_sf"/>
</dbReference>
<dbReference type="STRING" id="215250.A0A316YQ77"/>
<dbReference type="FunCoup" id="A0A316YQ77">
    <property type="interactions" value="71"/>
</dbReference>
<dbReference type="Pfam" id="PF01266">
    <property type="entry name" value="DAO"/>
    <property type="match status" value="1"/>
</dbReference>
<dbReference type="GO" id="GO:0008115">
    <property type="term" value="F:sarcosine oxidase activity"/>
    <property type="evidence" value="ECO:0007669"/>
    <property type="project" value="TreeGrafter"/>
</dbReference>
<evidence type="ECO:0000313" key="9">
    <source>
        <dbReference type="Proteomes" id="UP000245768"/>
    </source>
</evidence>
<dbReference type="GO" id="GO:0050660">
    <property type="term" value="F:flavin adenine dinucleotide binding"/>
    <property type="evidence" value="ECO:0007669"/>
    <property type="project" value="InterPro"/>
</dbReference>
<dbReference type="SUPFAM" id="SSF51905">
    <property type="entry name" value="FAD/NAD(P)-binding domain"/>
    <property type="match status" value="1"/>
</dbReference>
<organism evidence="8 9">
    <name type="scientific">Acaromyces ingoldii</name>
    <dbReference type="NCBI Taxonomy" id="215250"/>
    <lineage>
        <taxon>Eukaryota</taxon>
        <taxon>Fungi</taxon>
        <taxon>Dikarya</taxon>
        <taxon>Basidiomycota</taxon>
        <taxon>Ustilaginomycotina</taxon>
        <taxon>Exobasidiomycetes</taxon>
        <taxon>Exobasidiales</taxon>
        <taxon>Cryptobasidiaceae</taxon>
        <taxon>Acaromyces</taxon>
    </lineage>
</organism>
<dbReference type="Gene3D" id="3.50.50.60">
    <property type="entry name" value="FAD/NAD(P)-binding domain"/>
    <property type="match status" value="1"/>
</dbReference>